<evidence type="ECO:0000256" key="9">
    <source>
        <dbReference type="ARBA" id="ARBA00038126"/>
    </source>
</evidence>
<dbReference type="EC" id="2.1.1.85" evidence="3"/>
<dbReference type="Proteomes" id="UP000559256">
    <property type="component" value="Unassembled WGS sequence"/>
</dbReference>
<comment type="caution">
    <text evidence="10">The sequence shown here is derived from an EMBL/GenBank/DDBJ whole genome shotgun (WGS) entry which is preliminary data.</text>
</comment>
<evidence type="ECO:0000256" key="7">
    <source>
        <dbReference type="ARBA" id="ARBA00022691"/>
    </source>
</evidence>
<evidence type="ECO:0000256" key="8">
    <source>
        <dbReference type="ARBA" id="ARBA00023242"/>
    </source>
</evidence>
<dbReference type="GO" id="GO:0032259">
    <property type="term" value="P:methylation"/>
    <property type="evidence" value="ECO:0007669"/>
    <property type="project" value="UniProtKB-KW"/>
</dbReference>
<dbReference type="GO" id="GO:0018064">
    <property type="term" value="F:protein-L-histidine N-tele-methyltransferase activity"/>
    <property type="evidence" value="ECO:0007669"/>
    <property type="project" value="UniProtKB-EC"/>
</dbReference>
<evidence type="ECO:0000313" key="10">
    <source>
        <dbReference type="EMBL" id="KAF5348731.1"/>
    </source>
</evidence>
<dbReference type="OrthoDB" id="1723750at2759"/>
<keyword evidence="6" id="KW-0808">Transferase</keyword>
<keyword evidence="8" id="KW-0539">Nucleus</keyword>
<name>A0A8H5FTL7_9AGAR</name>
<proteinExistence type="inferred from homology"/>
<dbReference type="EMBL" id="JAACJM010000085">
    <property type="protein sequence ID" value="KAF5348731.1"/>
    <property type="molecule type" value="Genomic_DNA"/>
</dbReference>
<dbReference type="AlphaFoldDB" id="A0A8H5FTL7"/>
<gene>
    <name evidence="10" type="ORF">D9758_006815</name>
</gene>
<comment type="subcellular location">
    <subcellularLocation>
        <location evidence="2">Cytoplasm</location>
    </subcellularLocation>
    <subcellularLocation>
        <location evidence="1">Nucleus</location>
    </subcellularLocation>
</comment>
<evidence type="ECO:0000256" key="5">
    <source>
        <dbReference type="ARBA" id="ARBA00022603"/>
    </source>
</evidence>
<dbReference type="GO" id="GO:0005737">
    <property type="term" value="C:cytoplasm"/>
    <property type="evidence" value="ECO:0007669"/>
    <property type="project" value="UniProtKB-SubCell"/>
</dbReference>
<dbReference type="GO" id="GO:0005634">
    <property type="term" value="C:nucleus"/>
    <property type="evidence" value="ECO:0007669"/>
    <property type="project" value="UniProtKB-SubCell"/>
</dbReference>
<dbReference type="SUPFAM" id="SSF53335">
    <property type="entry name" value="S-adenosyl-L-methionine-dependent methyltransferases"/>
    <property type="match status" value="1"/>
</dbReference>
<sequence>MFKFNFDIEDIDEEAALVNESTETSIPSTSEVAQNPFKELSLQHLIDSLPTQLSCSPLTISSQEPGKTIHLARRDLFDARFQLISDGTGAPEGDEKQNSEPKSALAFLETPSDLVPGVYEGGLKTWECSLDLAEYLDGLKQKHGFSVLGKRVLEIGCGTAVPSMYLLNQAFSSPIQEKDTVFHLQDYNDSALELVTFPNMILTWYMSPASESFRSTSSNINTDSEALNFPPADPSSPAEIPITPALKTAFEISLRDYRINLRFFSGSWSTFDFNTTGGEYNVVLASETIYSVESLPSLLDLLFNACREESPKASESLDEATSRLALSASYLCLVAAKVFYFGVGGGTTEFVQAVEARQKTASVKTVWEKDTGVTRKIMQLQWS</sequence>
<dbReference type="InterPro" id="IPR019410">
    <property type="entry name" value="Methyltransf_16"/>
</dbReference>
<evidence type="ECO:0000256" key="1">
    <source>
        <dbReference type="ARBA" id="ARBA00004123"/>
    </source>
</evidence>
<evidence type="ECO:0000256" key="3">
    <source>
        <dbReference type="ARBA" id="ARBA00012533"/>
    </source>
</evidence>
<evidence type="ECO:0000256" key="2">
    <source>
        <dbReference type="ARBA" id="ARBA00004496"/>
    </source>
</evidence>
<comment type="similarity">
    <text evidence="9">Belongs to the methyltransferase superfamily. METTL18 family.</text>
</comment>
<organism evidence="10 11">
    <name type="scientific">Tetrapyrgos nigripes</name>
    <dbReference type="NCBI Taxonomy" id="182062"/>
    <lineage>
        <taxon>Eukaryota</taxon>
        <taxon>Fungi</taxon>
        <taxon>Dikarya</taxon>
        <taxon>Basidiomycota</taxon>
        <taxon>Agaricomycotina</taxon>
        <taxon>Agaricomycetes</taxon>
        <taxon>Agaricomycetidae</taxon>
        <taxon>Agaricales</taxon>
        <taxon>Marasmiineae</taxon>
        <taxon>Marasmiaceae</taxon>
        <taxon>Tetrapyrgos</taxon>
    </lineage>
</organism>
<reference evidence="10 11" key="1">
    <citation type="journal article" date="2020" name="ISME J.">
        <title>Uncovering the hidden diversity of litter-decomposition mechanisms in mushroom-forming fungi.</title>
        <authorList>
            <person name="Floudas D."/>
            <person name="Bentzer J."/>
            <person name="Ahren D."/>
            <person name="Johansson T."/>
            <person name="Persson P."/>
            <person name="Tunlid A."/>
        </authorList>
    </citation>
    <scope>NUCLEOTIDE SEQUENCE [LARGE SCALE GENOMIC DNA]</scope>
    <source>
        <strain evidence="10 11">CBS 291.85</strain>
    </source>
</reference>
<evidence type="ECO:0000256" key="6">
    <source>
        <dbReference type="ARBA" id="ARBA00022679"/>
    </source>
</evidence>
<keyword evidence="7" id="KW-0949">S-adenosyl-L-methionine</keyword>
<accession>A0A8H5FTL7</accession>
<keyword evidence="5" id="KW-0489">Methyltransferase</keyword>
<dbReference type="InterPro" id="IPR029063">
    <property type="entry name" value="SAM-dependent_MTases_sf"/>
</dbReference>
<evidence type="ECO:0000256" key="4">
    <source>
        <dbReference type="ARBA" id="ARBA00022490"/>
    </source>
</evidence>
<keyword evidence="11" id="KW-1185">Reference proteome</keyword>
<evidence type="ECO:0000313" key="11">
    <source>
        <dbReference type="Proteomes" id="UP000559256"/>
    </source>
</evidence>
<dbReference type="PANTHER" id="PTHR14614:SF39">
    <property type="entry name" value="HISTIDINE PROTEIN METHYLTRANSFERASE 1 HOMOLOG"/>
    <property type="match status" value="1"/>
</dbReference>
<protein>
    <recommendedName>
        <fullName evidence="3">protein-histidine N-methyltransferase</fullName>
        <ecNumber evidence="3">2.1.1.85</ecNumber>
    </recommendedName>
</protein>
<dbReference type="Gene3D" id="3.40.50.150">
    <property type="entry name" value="Vaccinia Virus protein VP39"/>
    <property type="match status" value="1"/>
</dbReference>
<keyword evidence="4" id="KW-0963">Cytoplasm</keyword>
<dbReference type="PANTHER" id="PTHR14614">
    <property type="entry name" value="HEPATOCELLULAR CARCINOMA-ASSOCIATED ANTIGEN"/>
    <property type="match status" value="1"/>
</dbReference>